<evidence type="ECO:0000313" key="2">
    <source>
        <dbReference type="EMBL" id="KAI1235781.1"/>
    </source>
</evidence>
<reference evidence="2 3" key="2">
    <citation type="journal article" date="2021" name="J. Hered.">
        <title>Feather Gene Expression Elucidates the Developmental Basis of Plumage Iridescence in African Starlings.</title>
        <authorList>
            <person name="Rubenstein D.R."/>
            <person name="Corvelo A."/>
            <person name="MacManes M.D."/>
            <person name="Maia R."/>
            <person name="Narzisi G."/>
            <person name="Rousaki A."/>
            <person name="Vandenabeele P."/>
            <person name="Shawkey M.D."/>
            <person name="Solomon J."/>
        </authorList>
    </citation>
    <scope>NUCLEOTIDE SEQUENCE [LARGE SCALE GENOMIC DNA]</scope>
    <source>
        <strain evidence="2">SS15</strain>
    </source>
</reference>
<dbReference type="Proteomes" id="UP000618051">
    <property type="component" value="Unassembled WGS sequence"/>
</dbReference>
<proteinExistence type="predicted"/>
<dbReference type="OrthoDB" id="9014577at2759"/>
<gene>
    <name evidence="2" type="ORF">IHE44_0001867</name>
    <name evidence="1" type="ORF">IHE44_015053</name>
</gene>
<reference evidence="2" key="3">
    <citation type="submission" date="2022-01" db="EMBL/GenBank/DDBJ databases">
        <authorList>
            <person name="Rubenstein D.R."/>
        </authorList>
    </citation>
    <scope>NUCLEOTIDE SEQUENCE</scope>
    <source>
        <strain evidence="2">SS15</strain>
        <tissue evidence="2">Liver</tissue>
    </source>
</reference>
<dbReference type="EMBL" id="JADDUC010000097">
    <property type="protein sequence ID" value="KAG0118885.1"/>
    <property type="molecule type" value="Genomic_DNA"/>
</dbReference>
<dbReference type="EMBL" id="JADDUC020000011">
    <property type="protein sequence ID" value="KAI1235781.1"/>
    <property type="molecule type" value="Genomic_DNA"/>
</dbReference>
<protein>
    <submittedName>
        <fullName evidence="1">Uncharacterized protein</fullName>
    </submittedName>
</protein>
<accession>A0A835NPW5</accession>
<name>A0A835NPW5_9PASS</name>
<dbReference type="AlphaFoldDB" id="A0A835NPW5"/>
<organism evidence="1">
    <name type="scientific">Lamprotornis superbus</name>
    <dbReference type="NCBI Taxonomy" id="245042"/>
    <lineage>
        <taxon>Eukaryota</taxon>
        <taxon>Metazoa</taxon>
        <taxon>Chordata</taxon>
        <taxon>Craniata</taxon>
        <taxon>Vertebrata</taxon>
        <taxon>Euteleostomi</taxon>
        <taxon>Archelosauria</taxon>
        <taxon>Archosauria</taxon>
        <taxon>Dinosauria</taxon>
        <taxon>Saurischia</taxon>
        <taxon>Theropoda</taxon>
        <taxon>Coelurosauria</taxon>
        <taxon>Aves</taxon>
        <taxon>Neognathae</taxon>
        <taxon>Neoaves</taxon>
        <taxon>Telluraves</taxon>
        <taxon>Australaves</taxon>
        <taxon>Passeriformes</taxon>
        <taxon>Sturnidae</taxon>
        <taxon>Lamprotornis</taxon>
    </lineage>
</organism>
<sequence length="312" mass="36479">MAAAPSVRFLCRTPRGLRAALGAMANYRVVMESLDTEVRARKTLGTVEYVESSGFTQGVLPTKKDVVQNMLYLLQPKRAGQAQRSKEDAAQLLAEHLQEHWLVCNLHTIATQNIKKLILKMYEEFTRLYQTRKQRQNQAFSERVDRFNESSEKLFDVFCIDTQMRDKLEEYSGIKMTSIEWKFLEDQRNERKMYYEDFTEKQELKMMERRQKIQCLEHFRKLAREEKESSKAKEMKYKGEEQLDEGTSVDELYPAEEENGGAPAFSLRGRRKRRCTAAAASTDLPLEGEHIRMSIRRVRPGFYETVEKAKNC</sequence>
<comment type="caution">
    <text evidence="1">The sequence shown here is derived from an EMBL/GenBank/DDBJ whole genome shotgun (WGS) entry which is preliminary data.</text>
</comment>
<evidence type="ECO:0000313" key="1">
    <source>
        <dbReference type="EMBL" id="KAG0118885.1"/>
    </source>
</evidence>
<reference evidence="1" key="1">
    <citation type="submission" date="2020-10" db="EMBL/GenBank/DDBJ databases">
        <title>Feather gene expression reveals the developmental basis of iridescence in African starlings.</title>
        <authorList>
            <person name="Rubenstein D.R."/>
        </authorList>
    </citation>
    <scope>NUCLEOTIDE SEQUENCE</scope>
    <source>
        <strain evidence="1">SS15</strain>
        <tissue evidence="1">Liver</tissue>
    </source>
</reference>
<evidence type="ECO:0000313" key="3">
    <source>
        <dbReference type="Proteomes" id="UP000618051"/>
    </source>
</evidence>
<keyword evidence="3" id="KW-1185">Reference proteome</keyword>